<organism evidence="2 3">
    <name type="scientific">Brucella ciceri</name>
    <dbReference type="NCBI Taxonomy" id="391287"/>
    <lineage>
        <taxon>Bacteria</taxon>
        <taxon>Pseudomonadati</taxon>
        <taxon>Pseudomonadota</taxon>
        <taxon>Alphaproteobacteria</taxon>
        <taxon>Hyphomicrobiales</taxon>
        <taxon>Brucellaceae</taxon>
        <taxon>Brucella/Ochrobactrum group</taxon>
        <taxon>Brucella</taxon>
    </lineage>
</organism>
<keyword evidence="3" id="KW-1185">Reference proteome</keyword>
<evidence type="ECO:0000313" key="2">
    <source>
        <dbReference type="EMBL" id="NKC28898.1"/>
    </source>
</evidence>
<gene>
    <name evidence="2" type="ORF">HED52_18345</name>
</gene>
<protein>
    <submittedName>
        <fullName evidence="2">Uncharacterized protein</fullName>
    </submittedName>
</protein>
<evidence type="ECO:0000313" key="3">
    <source>
        <dbReference type="Proteomes" id="UP000568486"/>
    </source>
</evidence>
<dbReference type="Proteomes" id="UP000568486">
    <property type="component" value="Unassembled WGS sequence"/>
</dbReference>
<feature type="region of interest" description="Disordered" evidence="1">
    <location>
        <begin position="50"/>
        <end position="82"/>
    </location>
</feature>
<dbReference type="EMBL" id="JAAVLR010000002">
    <property type="protein sequence ID" value="NKC28898.1"/>
    <property type="molecule type" value="Genomic_DNA"/>
</dbReference>
<name>A0ABX1DZ82_9HYPH</name>
<reference evidence="2 3" key="1">
    <citation type="submission" date="2020-03" db="EMBL/GenBank/DDBJ databases">
        <title>Whole genome sequencing of clinical and environmental type strains of Ochrobactrum.</title>
        <authorList>
            <person name="Dharne M."/>
        </authorList>
    </citation>
    <scope>NUCLEOTIDE SEQUENCE [LARGE SCALE GENOMIC DNA]</scope>
    <source>
        <strain evidence="2 3">DSM 22292</strain>
    </source>
</reference>
<comment type="caution">
    <text evidence="2">The sequence shown here is derived from an EMBL/GenBank/DDBJ whole genome shotgun (WGS) entry which is preliminary data.</text>
</comment>
<accession>A0ABX1DZ82</accession>
<feature type="compositionally biased region" description="Basic and acidic residues" evidence="1">
    <location>
        <begin position="68"/>
        <end position="82"/>
    </location>
</feature>
<evidence type="ECO:0000256" key="1">
    <source>
        <dbReference type="SAM" id="MobiDB-lite"/>
    </source>
</evidence>
<sequence length="82" mass="9264">MKAIASDRRVPALLSNAYDSHIGAHLVQNKVVHQISSGFPFPRKTEAYRSQDARTTCLRPSTSSSMIIDRHRTAERPGRYPR</sequence>
<proteinExistence type="predicted"/>